<dbReference type="Proteomes" id="UP000189777">
    <property type="component" value="Unassembled WGS sequence"/>
</dbReference>
<dbReference type="PIRSF" id="PIRSF035170">
    <property type="entry name" value="HD_phosphohydro"/>
    <property type="match status" value="1"/>
</dbReference>
<dbReference type="STRING" id="526729.SAMN04324258_0589"/>
<gene>
    <name evidence="1" type="ORF">SAMN04324258_0589</name>
</gene>
<keyword evidence="2" id="KW-1185">Reference proteome</keyword>
<dbReference type="GO" id="GO:0016787">
    <property type="term" value="F:hydrolase activity"/>
    <property type="evidence" value="ECO:0007669"/>
    <property type="project" value="UniProtKB-KW"/>
</dbReference>
<sequence length="237" mass="26586">MGVMSADAPQWFLSAFVRTCHGAGATADVEQIRSVGEDLIDRWSAPERHFHNLRHLADVLHRVDELSQETHEPDLVRLAAWYHGAVFDATRKVAQANQGGEQTTVSANLARTQLTELGVPASAVERTARLVDSIDRHKPLPDDVDSAVLNDADLAMLAAEPQRYKEYMANVRAEYSHIPLTDYLDARIRVLKKLQQRSSLYFSPMGAAWEEAARQNLDGELHRLAKERRLLEEKPAS</sequence>
<dbReference type="OrthoDB" id="9808993at2"/>
<name>A0A1T5IJ62_9MICO</name>
<keyword evidence="1" id="KW-0378">Hydrolase</keyword>
<evidence type="ECO:0000313" key="2">
    <source>
        <dbReference type="Proteomes" id="UP000189777"/>
    </source>
</evidence>
<dbReference type="PANTHER" id="PTHR21174:SF0">
    <property type="entry name" value="HD PHOSPHOHYDROLASE FAMILY PROTEIN-RELATED"/>
    <property type="match status" value="1"/>
</dbReference>
<dbReference type="SUPFAM" id="SSF109604">
    <property type="entry name" value="HD-domain/PDEase-like"/>
    <property type="match status" value="1"/>
</dbReference>
<dbReference type="InterPro" id="IPR009218">
    <property type="entry name" value="HD_phosphohydro"/>
</dbReference>
<protein>
    <submittedName>
        <fullName evidence="1">Predicted metal-dependent phosphohydrolase, HD superfamily</fullName>
    </submittedName>
</protein>
<dbReference type="EMBL" id="FUZQ01000001">
    <property type="protein sequence ID" value="SKC39140.1"/>
    <property type="molecule type" value="Genomic_DNA"/>
</dbReference>
<dbReference type="PANTHER" id="PTHR21174">
    <property type="match status" value="1"/>
</dbReference>
<organism evidence="1 2">
    <name type="scientific">Krasilnikoviella flava</name>
    <dbReference type="NCBI Taxonomy" id="526729"/>
    <lineage>
        <taxon>Bacteria</taxon>
        <taxon>Bacillati</taxon>
        <taxon>Actinomycetota</taxon>
        <taxon>Actinomycetes</taxon>
        <taxon>Micrococcales</taxon>
        <taxon>Promicromonosporaceae</taxon>
        <taxon>Krasilnikoviella</taxon>
    </lineage>
</organism>
<reference evidence="1 2" key="1">
    <citation type="submission" date="2017-02" db="EMBL/GenBank/DDBJ databases">
        <authorList>
            <person name="Peterson S.W."/>
        </authorList>
    </citation>
    <scope>NUCLEOTIDE SEQUENCE [LARGE SCALE GENOMIC DNA]</scope>
    <source>
        <strain evidence="1 2">DSM 21481</strain>
    </source>
</reference>
<dbReference type="Gene3D" id="1.10.3210.10">
    <property type="entry name" value="Hypothetical protein af1432"/>
    <property type="match status" value="1"/>
</dbReference>
<accession>A0A1T5IJ62</accession>
<dbReference type="AlphaFoldDB" id="A0A1T5IJ62"/>
<evidence type="ECO:0000313" key="1">
    <source>
        <dbReference type="EMBL" id="SKC39140.1"/>
    </source>
</evidence>
<proteinExistence type="predicted"/>